<organism evidence="2 3">
    <name type="scientific">Blastopirellula marina</name>
    <dbReference type="NCBI Taxonomy" id="124"/>
    <lineage>
        <taxon>Bacteria</taxon>
        <taxon>Pseudomonadati</taxon>
        <taxon>Planctomycetota</taxon>
        <taxon>Planctomycetia</taxon>
        <taxon>Pirellulales</taxon>
        <taxon>Pirellulaceae</taxon>
        <taxon>Blastopirellula</taxon>
    </lineage>
</organism>
<name>A0A2S8FJ26_9BACT</name>
<evidence type="ECO:0008006" key="4">
    <source>
        <dbReference type="Google" id="ProtNLM"/>
    </source>
</evidence>
<dbReference type="Proteomes" id="UP000238322">
    <property type="component" value="Unassembled WGS sequence"/>
</dbReference>
<evidence type="ECO:0000256" key="1">
    <source>
        <dbReference type="SAM" id="SignalP"/>
    </source>
</evidence>
<dbReference type="AlphaFoldDB" id="A0A2S8FJ26"/>
<protein>
    <recommendedName>
        <fullName evidence="4">Carboxypeptidase regulatory-like domain-containing protein</fullName>
    </recommendedName>
</protein>
<dbReference type="PROSITE" id="PS51257">
    <property type="entry name" value="PROKAR_LIPOPROTEIN"/>
    <property type="match status" value="1"/>
</dbReference>
<gene>
    <name evidence="2" type="ORF">C5Y83_18365</name>
</gene>
<comment type="caution">
    <text evidence="2">The sequence shown here is derived from an EMBL/GenBank/DDBJ whole genome shotgun (WGS) entry which is preliminary data.</text>
</comment>
<accession>A0A2S8FJ26</accession>
<sequence length="146" mass="15619">MLSARNCFAFLLLCWAPIAVGCGASDDLKTYPISGTVMYKDKPVPAGSITLIPDAREGNGGIAISLDIVDGKFDSELAERGHMGGSHIVNIVGLDGNGDGDLFPQGQMLFPDYQTTLDLPEEASTQEIVIPSDLKMQKYRARSGEI</sequence>
<dbReference type="RefSeq" id="WP_105331211.1">
    <property type="nucleotide sequence ID" value="NZ_PUHY01000012.1"/>
</dbReference>
<keyword evidence="1" id="KW-0732">Signal</keyword>
<dbReference type="OrthoDB" id="289094at2"/>
<evidence type="ECO:0000313" key="2">
    <source>
        <dbReference type="EMBL" id="PQO32199.1"/>
    </source>
</evidence>
<feature type="chain" id="PRO_5015455111" description="Carboxypeptidase regulatory-like domain-containing protein" evidence="1">
    <location>
        <begin position="22"/>
        <end position="146"/>
    </location>
</feature>
<dbReference type="EMBL" id="PUHY01000012">
    <property type="protein sequence ID" value="PQO32199.1"/>
    <property type="molecule type" value="Genomic_DNA"/>
</dbReference>
<proteinExistence type="predicted"/>
<reference evidence="2 3" key="1">
    <citation type="submission" date="2018-02" db="EMBL/GenBank/DDBJ databases">
        <title>Comparative genomes isolates from brazilian mangrove.</title>
        <authorList>
            <person name="Araujo J.E."/>
            <person name="Taketani R.G."/>
            <person name="Silva M.C.P."/>
            <person name="Loureco M.V."/>
            <person name="Andreote F.D."/>
        </authorList>
    </citation>
    <scope>NUCLEOTIDE SEQUENCE [LARGE SCALE GENOMIC DNA]</scope>
    <source>
        <strain evidence="2 3">Hex-1 MGV</strain>
    </source>
</reference>
<evidence type="ECO:0000313" key="3">
    <source>
        <dbReference type="Proteomes" id="UP000238322"/>
    </source>
</evidence>
<feature type="signal peptide" evidence="1">
    <location>
        <begin position="1"/>
        <end position="21"/>
    </location>
</feature>